<feature type="domain" description="Polymerase beta nucleotidyltransferase" evidence="1">
    <location>
        <begin position="80"/>
        <end position="175"/>
    </location>
</feature>
<dbReference type="PANTHER" id="PTHR43852">
    <property type="entry name" value="NUCLEOTIDYLTRANSFERASE"/>
    <property type="match status" value="1"/>
</dbReference>
<protein>
    <recommendedName>
        <fullName evidence="1">Polymerase beta nucleotidyltransferase domain-containing protein</fullName>
    </recommendedName>
</protein>
<evidence type="ECO:0000313" key="2">
    <source>
        <dbReference type="EMBL" id="PIQ68000.1"/>
    </source>
</evidence>
<dbReference type="NCBIfam" id="NF047752">
    <property type="entry name" value="MntA_antitoxin"/>
    <property type="match status" value="1"/>
</dbReference>
<dbReference type="AlphaFoldDB" id="A0A2H0K9S8"/>
<reference evidence="2 3" key="1">
    <citation type="submission" date="2017-09" db="EMBL/GenBank/DDBJ databases">
        <title>Depth-based differentiation of microbial function through sediment-hosted aquifers and enrichment of novel symbionts in the deep terrestrial subsurface.</title>
        <authorList>
            <person name="Probst A.J."/>
            <person name="Ladd B."/>
            <person name="Jarett J.K."/>
            <person name="Geller-Mcgrath D.E."/>
            <person name="Sieber C.M."/>
            <person name="Emerson J.B."/>
            <person name="Anantharaman K."/>
            <person name="Thomas B.C."/>
            <person name="Malmstrom R."/>
            <person name="Stieglmeier M."/>
            <person name="Klingl A."/>
            <person name="Woyke T."/>
            <person name="Ryan C.M."/>
            <person name="Banfield J.F."/>
        </authorList>
    </citation>
    <scope>NUCLEOTIDE SEQUENCE [LARGE SCALE GENOMIC DNA]</scope>
    <source>
        <strain evidence="2">CG11_big_fil_rev_8_21_14_0_20_46_11</strain>
    </source>
</reference>
<dbReference type="Proteomes" id="UP000229342">
    <property type="component" value="Unassembled WGS sequence"/>
</dbReference>
<dbReference type="SUPFAM" id="SSF81301">
    <property type="entry name" value="Nucleotidyltransferase"/>
    <property type="match status" value="1"/>
</dbReference>
<accession>A0A2H0K9S8</accession>
<sequence>MIADAKSSVSFKLIGLAHRRILYLMAEKSVSACSCSKSQRSLKRFLEIFLHPSHSRNNSEWRAEDRFVWYSILMTEADKKKIASIMEKHGVLVGYLFGSAVRGTMGPHSDIDTAVLFDLTLSKEKQDTEKEEIRDAISSVLQRPEVDVINLLNATDPLIKYVAIFSGELIFERERSKRFALEQKVVREYENTRELRRIARMVMGKQLKDGSFGRFMHTL</sequence>
<dbReference type="InterPro" id="IPR052930">
    <property type="entry name" value="TA_antitoxin_MntA"/>
</dbReference>
<dbReference type="EMBL" id="PCVG01000087">
    <property type="protein sequence ID" value="PIQ68000.1"/>
    <property type="molecule type" value="Genomic_DNA"/>
</dbReference>
<proteinExistence type="predicted"/>
<name>A0A2H0K9S8_9BACT</name>
<organism evidence="2 3">
    <name type="scientific">Candidatus Taylorbacteria bacterium CG11_big_fil_rev_8_21_14_0_20_46_11</name>
    <dbReference type="NCBI Taxonomy" id="1975025"/>
    <lineage>
        <taxon>Bacteria</taxon>
        <taxon>Candidatus Tayloriibacteriota</taxon>
    </lineage>
</organism>
<dbReference type="InterPro" id="IPR043519">
    <property type="entry name" value="NT_sf"/>
</dbReference>
<gene>
    <name evidence="2" type="ORF">COV91_06335</name>
</gene>
<dbReference type="CDD" id="cd05403">
    <property type="entry name" value="NT_KNTase_like"/>
    <property type="match status" value="1"/>
</dbReference>
<dbReference type="Pfam" id="PF18765">
    <property type="entry name" value="Polbeta"/>
    <property type="match status" value="1"/>
</dbReference>
<dbReference type="Gene3D" id="3.30.460.10">
    <property type="entry name" value="Beta Polymerase, domain 2"/>
    <property type="match status" value="1"/>
</dbReference>
<evidence type="ECO:0000313" key="3">
    <source>
        <dbReference type="Proteomes" id="UP000229342"/>
    </source>
</evidence>
<dbReference type="PANTHER" id="PTHR43852:SF3">
    <property type="entry name" value="NUCLEOTIDYLTRANSFERASE"/>
    <property type="match status" value="1"/>
</dbReference>
<evidence type="ECO:0000259" key="1">
    <source>
        <dbReference type="Pfam" id="PF18765"/>
    </source>
</evidence>
<comment type="caution">
    <text evidence="2">The sequence shown here is derived from an EMBL/GenBank/DDBJ whole genome shotgun (WGS) entry which is preliminary data.</text>
</comment>
<dbReference type="InterPro" id="IPR041633">
    <property type="entry name" value="Polbeta"/>
</dbReference>